<feature type="compositionally biased region" description="Pro residues" evidence="1">
    <location>
        <begin position="117"/>
        <end position="139"/>
    </location>
</feature>
<dbReference type="RefSeq" id="WP_051757357.1">
    <property type="nucleotide sequence ID" value="NZ_JOIJ01000001.1"/>
</dbReference>
<evidence type="ECO:0000313" key="3">
    <source>
        <dbReference type="EMBL" id="TWH21856.1"/>
    </source>
</evidence>
<accession>A0A660CET9</accession>
<reference evidence="3 4" key="1">
    <citation type="submission" date="2019-07" db="EMBL/GenBank/DDBJ databases">
        <title>R&amp;d 2014.</title>
        <authorList>
            <person name="Klenk H.-P."/>
        </authorList>
    </citation>
    <scope>NUCLEOTIDE SEQUENCE [LARGE SCALE GENOMIC DNA]</scope>
    <source>
        <strain evidence="3 4">DSM 43194</strain>
    </source>
</reference>
<evidence type="ECO:0000256" key="2">
    <source>
        <dbReference type="SAM" id="Phobius"/>
    </source>
</evidence>
<dbReference type="EMBL" id="VLJV01000001">
    <property type="protein sequence ID" value="TWH21856.1"/>
    <property type="molecule type" value="Genomic_DNA"/>
</dbReference>
<evidence type="ECO:0000256" key="1">
    <source>
        <dbReference type="SAM" id="MobiDB-lite"/>
    </source>
</evidence>
<keyword evidence="2" id="KW-0472">Membrane</keyword>
<evidence type="ECO:0000313" key="4">
    <source>
        <dbReference type="Proteomes" id="UP000317303"/>
    </source>
</evidence>
<protein>
    <submittedName>
        <fullName evidence="3">Uncharacterized protein</fullName>
    </submittedName>
</protein>
<feature type="region of interest" description="Disordered" evidence="1">
    <location>
        <begin position="1"/>
        <end position="52"/>
    </location>
</feature>
<dbReference type="Proteomes" id="UP000317303">
    <property type="component" value="Unassembled WGS sequence"/>
</dbReference>
<gene>
    <name evidence="3" type="ORF">JD82_03726</name>
</gene>
<feature type="transmembrane region" description="Helical" evidence="2">
    <location>
        <begin position="49"/>
        <end position="70"/>
    </location>
</feature>
<feature type="compositionally biased region" description="Low complexity" evidence="1">
    <location>
        <begin position="91"/>
        <end position="116"/>
    </location>
</feature>
<name>A0A660CET9_9PSEU</name>
<proteinExistence type="predicted"/>
<sequence length="297" mass="30110">MSEHGDDRDEQVVGDELRRLFHSDRLPSGGGPDPEVIVAGARRRRRRRAALSASAGVFVVVGAISAGVALTGLGGPEGGRGDTIAADRSDTSAAPRPTGTAPPASSSPGDAESAPGLPEPPVDGEPSAPPSTVTSPPPMTSDSGTPAAPSSSDESIVTQPLDAPASPVLTHTGKYPLRLGMGYAAAVETGAMDDGTGPPEQGSCKSYAVSDPAISRVAIRGGQGIVRFQADTARTPDGIRVGSSMEELRAAYPDLEQAGENSYVKQNPDSSSRYVFGIANGSVATLRLTVPSPAATC</sequence>
<dbReference type="OrthoDB" id="3695075at2"/>
<dbReference type="AlphaFoldDB" id="A0A660CET9"/>
<keyword evidence="4" id="KW-1185">Reference proteome</keyword>
<feature type="compositionally biased region" description="Basic and acidic residues" evidence="1">
    <location>
        <begin position="1"/>
        <end position="25"/>
    </location>
</feature>
<keyword evidence="2" id="KW-0812">Transmembrane</keyword>
<keyword evidence="2" id="KW-1133">Transmembrane helix</keyword>
<feature type="region of interest" description="Disordered" evidence="1">
    <location>
        <begin position="71"/>
        <end position="173"/>
    </location>
</feature>
<organism evidence="3 4">
    <name type="scientific">Prauserella rugosa</name>
    <dbReference type="NCBI Taxonomy" id="43354"/>
    <lineage>
        <taxon>Bacteria</taxon>
        <taxon>Bacillati</taxon>
        <taxon>Actinomycetota</taxon>
        <taxon>Actinomycetes</taxon>
        <taxon>Pseudonocardiales</taxon>
        <taxon>Pseudonocardiaceae</taxon>
        <taxon>Prauserella</taxon>
    </lineage>
</organism>
<comment type="caution">
    <text evidence="3">The sequence shown here is derived from an EMBL/GenBank/DDBJ whole genome shotgun (WGS) entry which is preliminary data.</text>
</comment>
<feature type="compositionally biased region" description="Polar residues" evidence="1">
    <location>
        <begin position="148"/>
        <end position="158"/>
    </location>
</feature>